<protein>
    <submittedName>
        <fullName evidence="1">Putative CRISPR-associated protein</fullName>
    </submittedName>
</protein>
<keyword evidence="2" id="KW-1185">Reference proteome</keyword>
<sequence>MTTYFVTRHPGAVEWAARQGLAVDAVIAHLDPDEIQSGDVVIGTLPIHLVAQVCARGGRYYNLSLDVSLDARGRELSADDLIRYGARLEEYHVARV</sequence>
<dbReference type="OrthoDB" id="8548152at2"/>
<evidence type="ECO:0000313" key="1">
    <source>
        <dbReference type="EMBL" id="TSE30394.1"/>
    </source>
</evidence>
<accession>A0A554X3H5</accession>
<gene>
    <name evidence="1" type="ORF">Tchar_02447</name>
</gene>
<reference evidence="1 2" key="1">
    <citation type="submission" date="2019-07" db="EMBL/GenBank/DDBJ databases">
        <title>Tepidimonas charontis SPSP-6 draft genome.</title>
        <authorList>
            <person name="Da Costa M.S."/>
            <person name="Froufe H.J.C."/>
            <person name="Egas C."/>
            <person name="Albuquerque L."/>
        </authorList>
    </citation>
    <scope>NUCLEOTIDE SEQUENCE [LARGE SCALE GENOMIC DNA]</scope>
    <source>
        <strain evidence="1 2">SPSP-6</strain>
    </source>
</reference>
<organism evidence="1 2">
    <name type="scientific">Tepidimonas charontis</name>
    <dbReference type="NCBI Taxonomy" id="2267262"/>
    <lineage>
        <taxon>Bacteria</taxon>
        <taxon>Pseudomonadati</taxon>
        <taxon>Pseudomonadota</taxon>
        <taxon>Betaproteobacteria</taxon>
        <taxon>Burkholderiales</taxon>
        <taxon>Tepidimonas</taxon>
    </lineage>
</organism>
<dbReference type="Pfam" id="PF09652">
    <property type="entry name" value="Cas_VVA1548"/>
    <property type="match status" value="1"/>
</dbReference>
<dbReference type="Proteomes" id="UP000318294">
    <property type="component" value="Unassembled WGS sequence"/>
</dbReference>
<dbReference type="AlphaFoldDB" id="A0A554X3H5"/>
<proteinExistence type="predicted"/>
<name>A0A554X3H5_9BURK</name>
<dbReference type="RefSeq" id="WP_144329300.1">
    <property type="nucleotide sequence ID" value="NZ_VJON01000055.1"/>
</dbReference>
<dbReference type="EMBL" id="VJON01000055">
    <property type="protein sequence ID" value="TSE30394.1"/>
    <property type="molecule type" value="Genomic_DNA"/>
</dbReference>
<dbReference type="InterPro" id="IPR013443">
    <property type="entry name" value="CRISPR-assoc_prot_Csx16"/>
</dbReference>
<comment type="caution">
    <text evidence="1">The sequence shown here is derived from an EMBL/GenBank/DDBJ whole genome shotgun (WGS) entry which is preliminary data.</text>
</comment>
<evidence type="ECO:0000313" key="2">
    <source>
        <dbReference type="Proteomes" id="UP000318294"/>
    </source>
</evidence>
<dbReference type="NCBIfam" id="TIGR02620">
    <property type="entry name" value="cas_VVA1548"/>
    <property type="match status" value="1"/>
</dbReference>